<keyword evidence="3" id="KW-1185">Reference proteome</keyword>
<comment type="caution">
    <text evidence="2">The sequence shown here is derived from an EMBL/GenBank/DDBJ whole genome shotgun (WGS) entry which is preliminary data.</text>
</comment>
<organism evidence="2 3">
    <name type="scientific">Colocasia esculenta</name>
    <name type="common">Wild taro</name>
    <name type="synonym">Arum esculentum</name>
    <dbReference type="NCBI Taxonomy" id="4460"/>
    <lineage>
        <taxon>Eukaryota</taxon>
        <taxon>Viridiplantae</taxon>
        <taxon>Streptophyta</taxon>
        <taxon>Embryophyta</taxon>
        <taxon>Tracheophyta</taxon>
        <taxon>Spermatophyta</taxon>
        <taxon>Magnoliopsida</taxon>
        <taxon>Liliopsida</taxon>
        <taxon>Araceae</taxon>
        <taxon>Aroideae</taxon>
        <taxon>Colocasieae</taxon>
        <taxon>Colocasia</taxon>
    </lineage>
</organism>
<name>A0A843VRT2_COLES</name>
<dbReference type="Proteomes" id="UP000652761">
    <property type="component" value="Unassembled WGS sequence"/>
</dbReference>
<protein>
    <submittedName>
        <fullName evidence="2">Uncharacterized protein</fullName>
    </submittedName>
</protein>
<reference evidence="2" key="1">
    <citation type="submission" date="2017-07" db="EMBL/GenBank/DDBJ databases">
        <title>Taro Niue Genome Assembly and Annotation.</title>
        <authorList>
            <person name="Atibalentja N."/>
            <person name="Keating K."/>
            <person name="Fields C.J."/>
        </authorList>
    </citation>
    <scope>NUCLEOTIDE SEQUENCE</scope>
    <source>
        <strain evidence="2">Niue_2</strain>
        <tissue evidence="2">Leaf</tissue>
    </source>
</reference>
<evidence type="ECO:0000256" key="1">
    <source>
        <dbReference type="SAM" id="MobiDB-lite"/>
    </source>
</evidence>
<evidence type="ECO:0000313" key="3">
    <source>
        <dbReference type="Proteomes" id="UP000652761"/>
    </source>
</evidence>
<proteinExistence type="predicted"/>
<dbReference type="AlphaFoldDB" id="A0A843VRT2"/>
<gene>
    <name evidence="2" type="ORF">Taro_031388</name>
</gene>
<evidence type="ECO:0000313" key="2">
    <source>
        <dbReference type="EMBL" id="MQL98675.1"/>
    </source>
</evidence>
<dbReference type="EMBL" id="NMUH01002223">
    <property type="protein sequence ID" value="MQL98675.1"/>
    <property type="molecule type" value="Genomic_DNA"/>
</dbReference>
<feature type="region of interest" description="Disordered" evidence="1">
    <location>
        <begin position="1"/>
        <end position="40"/>
    </location>
</feature>
<sequence>MYRTVKNTDKPAASGQSDGSGEEDFPPATTELGSQRSAEPPVILSEGALQQPSLDCSAANANANLCGNSPRSDLISSHELFLWRFVGKMRSLRWWVFESKNPSPRNSKRGLEKADTSYPIALSVPLIGTWLQNSSHHIDGPRAACFSSQVEGKENPAGLLHKSMFMNYLNSSKFETGAS</sequence>
<accession>A0A843VRT2</accession>